<keyword evidence="12" id="KW-1185">Reference proteome</keyword>
<dbReference type="InterPro" id="IPR000504">
    <property type="entry name" value="RRM_dom"/>
</dbReference>
<keyword evidence="2" id="KW-0150">Chloroplast</keyword>
<dbReference type="GO" id="GO:1901259">
    <property type="term" value="P:chloroplast rRNA processing"/>
    <property type="evidence" value="ECO:0007669"/>
    <property type="project" value="TreeGrafter"/>
</dbReference>
<reference evidence="10" key="1">
    <citation type="submission" date="2022-07" db="EMBL/GenBank/DDBJ databases">
        <authorList>
            <person name="Macas J."/>
            <person name="Novak P."/>
            <person name="Neumann P."/>
        </authorList>
    </citation>
    <scope>NUCLEOTIDE SEQUENCE</scope>
</reference>
<dbReference type="GO" id="GO:0003729">
    <property type="term" value="F:mRNA binding"/>
    <property type="evidence" value="ECO:0007669"/>
    <property type="project" value="TreeGrafter"/>
</dbReference>
<proteinExistence type="predicted"/>
<keyword evidence="6 8" id="KW-0694">RNA-binding</keyword>
<evidence type="ECO:0000313" key="10">
    <source>
        <dbReference type="EMBL" id="CAH9062923.1"/>
    </source>
</evidence>
<dbReference type="InterPro" id="IPR012677">
    <property type="entry name" value="Nucleotide-bd_a/b_plait_sf"/>
</dbReference>
<dbReference type="InterPro" id="IPR035979">
    <property type="entry name" value="RBD_domain_sf"/>
</dbReference>
<feature type="domain" description="RRM" evidence="9">
    <location>
        <begin position="206"/>
        <end position="284"/>
    </location>
</feature>
<evidence type="ECO:0000259" key="9">
    <source>
        <dbReference type="PROSITE" id="PS50102"/>
    </source>
</evidence>
<evidence type="ECO:0000256" key="5">
    <source>
        <dbReference type="ARBA" id="ARBA00022737"/>
    </source>
</evidence>
<evidence type="ECO:0000256" key="7">
    <source>
        <dbReference type="ARBA" id="ARBA00023274"/>
    </source>
</evidence>
<dbReference type="Pfam" id="PF00076">
    <property type="entry name" value="RRM_1"/>
    <property type="match status" value="2"/>
</dbReference>
<accession>A0AAV0C492</accession>
<dbReference type="EMBL" id="CAMAPF010000011">
    <property type="protein sequence ID" value="CAH9062923.1"/>
    <property type="molecule type" value="Genomic_DNA"/>
</dbReference>
<evidence type="ECO:0000256" key="8">
    <source>
        <dbReference type="PROSITE-ProRule" id="PRU00176"/>
    </source>
</evidence>
<dbReference type="SMART" id="SM00360">
    <property type="entry name" value="RRM"/>
    <property type="match status" value="2"/>
</dbReference>
<dbReference type="SUPFAM" id="SSF54928">
    <property type="entry name" value="RNA-binding domain, RBD"/>
    <property type="match status" value="2"/>
</dbReference>
<keyword evidence="4" id="KW-0507">mRNA processing</keyword>
<organism evidence="10 12">
    <name type="scientific">Cuscuta epithymum</name>
    <dbReference type="NCBI Taxonomy" id="186058"/>
    <lineage>
        <taxon>Eukaryota</taxon>
        <taxon>Viridiplantae</taxon>
        <taxon>Streptophyta</taxon>
        <taxon>Embryophyta</taxon>
        <taxon>Tracheophyta</taxon>
        <taxon>Spermatophyta</taxon>
        <taxon>Magnoliopsida</taxon>
        <taxon>eudicotyledons</taxon>
        <taxon>Gunneridae</taxon>
        <taxon>Pentapetalae</taxon>
        <taxon>asterids</taxon>
        <taxon>lamiids</taxon>
        <taxon>Solanales</taxon>
        <taxon>Convolvulaceae</taxon>
        <taxon>Cuscuteae</taxon>
        <taxon>Cuscuta</taxon>
        <taxon>Cuscuta subgen. Cuscuta</taxon>
    </lineage>
</organism>
<evidence type="ECO:0000256" key="2">
    <source>
        <dbReference type="ARBA" id="ARBA00022528"/>
    </source>
</evidence>
<dbReference type="CDD" id="cd21608">
    <property type="entry name" value="RRM2_NsCP33_like"/>
    <property type="match status" value="1"/>
</dbReference>
<sequence>MASSTSTLHFLALNTQSLPLSKPSRAPISLCLSPPYPSSLNRSLSFSCCVRPFNSLPYSCVVRNVAFSDEVDVVEEDEDEGLLGIDGSSYSYSDEPSFPPEQKLFVGNLPFGVESATLASLFGQVGSVEMAEVIYDKQTGRSRGFGFVTMSTVEEVEAAVQQLDGYELDGRQLRVNCGPPPPKREGSFRGSMGGGGYSNNYSNNSNKLHVGNLAWGVDDQALETLFREQGKVMEAKVIYDRDSGKSKGFGFVTYSSAEEVNDAIKTLDGADLNGRSIRVSVAESRPRRF</sequence>
<dbReference type="GO" id="GO:1990904">
    <property type="term" value="C:ribonucleoprotein complex"/>
    <property type="evidence" value="ECO:0007669"/>
    <property type="project" value="UniProtKB-KW"/>
</dbReference>
<protein>
    <recommendedName>
        <fullName evidence="9">RRM domain-containing protein</fullName>
    </recommendedName>
</protein>
<dbReference type="EMBL" id="CAMAPF010000990">
    <property type="protein sequence ID" value="CAH9135606.1"/>
    <property type="molecule type" value="Genomic_DNA"/>
</dbReference>
<gene>
    <name evidence="10" type="ORF">CEPIT_LOCUS1877</name>
    <name evidence="11" type="ORF">CEPIT_LOCUS34642</name>
</gene>
<keyword evidence="3" id="KW-0934">Plastid</keyword>
<dbReference type="InterPro" id="IPR048289">
    <property type="entry name" value="RRM2_NsCP33-like"/>
</dbReference>
<comment type="subcellular location">
    <subcellularLocation>
        <location evidence="1">Plastid</location>
        <location evidence="1">Chloroplast</location>
    </subcellularLocation>
</comment>
<keyword evidence="7" id="KW-0687">Ribonucleoprotein</keyword>
<dbReference type="Proteomes" id="UP001152523">
    <property type="component" value="Unassembled WGS sequence"/>
</dbReference>
<evidence type="ECO:0000256" key="1">
    <source>
        <dbReference type="ARBA" id="ARBA00004229"/>
    </source>
</evidence>
<dbReference type="FunFam" id="3.30.70.330:FF:000361">
    <property type="entry name" value="28 kDa ribonucleoprotein, chloroplastic"/>
    <property type="match status" value="1"/>
</dbReference>
<evidence type="ECO:0000313" key="12">
    <source>
        <dbReference type="Proteomes" id="UP001152523"/>
    </source>
</evidence>
<dbReference type="Gene3D" id="3.30.70.330">
    <property type="match status" value="2"/>
</dbReference>
<dbReference type="PANTHER" id="PTHR48025">
    <property type="entry name" value="OS02G0815200 PROTEIN"/>
    <property type="match status" value="1"/>
</dbReference>
<evidence type="ECO:0000256" key="4">
    <source>
        <dbReference type="ARBA" id="ARBA00022664"/>
    </source>
</evidence>
<comment type="caution">
    <text evidence="10">The sequence shown here is derived from an EMBL/GenBank/DDBJ whole genome shotgun (WGS) entry which is preliminary data.</text>
</comment>
<feature type="domain" description="RRM" evidence="9">
    <location>
        <begin position="102"/>
        <end position="180"/>
    </location>
</feature>
<evidence type="ECO:0000256" key="6">
    <source>
        <dbReference type="ARBA" id="ARBA00022884"/>
    </source>
</evidence>
<keyword evidence="5" id="KW-0677">Repeat</keyword>
<dbReference type="AlphaFoldDB" id="A0AAV0C492"/>
<evidence type="ECO:0000256" key="3">
    <source>
        <dbReference type="ARBA" id="ARBA00022640"/>
    </source>
</evidence>
<dbReference type="InterPro" id="IPR050502">
    <property type="entry name" value="Euk_RNA-bind_prot"/>
</dbReference>
<dbReference type="GO" id="GO:0009535">
    <property type="term" value="C:chloroplast thylakoid membrane"/>
    <property type="evidence" value="ECO:0007669"/>
    <property type="project" value="TreeGrafter"/>
</dbReference>
<dbReference type="PANTHER" id="PTHR48025:SF1">
    <property type="entry name" value="RRM DOMAIN-CONTAINING PROTEIN"/>
    <property type="match status" value="1"/>
</dbReference>
<name>A0AAV0C492_9ASTE</name>
<evidence type="ECO:0000313" key="11">
    <source>
        <dbReference type="EMBL" id="CAH9135606.1"/>
    </source>
</evidence>
<dbReference type="GO" id="GO:0006397">
    <property type="term" value="P:mRNA processing"/>
    <property type="evidence" value="ECO:0007669"/>
    <property type="project" value="UniProtKB-KW"/>
</dbReference>
<dbReference type="PROSITE" id="PS50102">
    <property type="entry name" value="RRM"/>
    <property type="match status" value="2"/>
</dbReference>